<dbReference type="AlphaFoldDB" id="A0A1G9R7F0"/>
<reference evidence="3 4" key="1">
    <citation type="submission" date="2016-10" db="EMBL/GenBank/DDBJ databases">
        <authorList>
            <person name="de Groot N.N."/>
        </authorList>
    </citation>
    <scope>NUCLEOTIDE SEQUENCE [LARGE SCALE GENOMIC DNA]</scope>
    <source>
        <strain evidence="3 4">DSM 797</strain>
    </source>
</reference>
<feature type="domain" description="Stage V sporulation protein AA" evidence="2">
    <location>
        <begin position="3"/>
        <end position="84"/>
    </location>
</feature>
<dbReference type="Pfam" id="PF12164">
    <property type="entry name" value="SporV_AA"/>
    <property type="match status" value="1"/>
</dbReference>
<keyword evidence="4" id="KW-1185">Reference proteome</keyword>
<feature type="transmembrane region" description="Helical" evidence="1">
    <location>
        <begin position="99"/>
        <end position="121"/>
    </location>
</feature>
<protein>
    <submittedName>
        <fullName evidence="3">Stage V sporulation protein AA</fullName>
    </submittedName>
</protein>
<dbReference type="STRING" id="1121325.SAMN04515677_106134"/>
<proteinExistence type="predicted"/>
<dbReference type="RefSeq" id="WP_092726664.1">
    <property type="nucleotide sequence ID" value="NZ_FNGW01000006.1"/>
</dbReference>
<feature type="transmembrane region" description="Helical" evidence="1">
    <location>
        <begin position="141"/>
        <end position="161"/>
    </location>
</feature>
<keyword evidence="1" id="KW-0812">Transmembrane</keyword>
<keyword evidence="1" id="KW-1133">Transmembrane helix</keyword>
<organism evidence="3 4">
    <name type="scientific">Romboutsia lituseburensis DSM 797</name>
    <dbReference type="NCBI Taxonomy" id="1121325"/>
    <lineage>
        <taxon>Bacteria</taxon>
        <taxon>Bacillati</taxon>
        <taxon>Bacillota</taxon>
        <taxon>Clostridia</taxon>
        <taxon>Peptostreptococcales</taxon>
        <taxon>Peptostreptococcaceae</taxon>
        <taxon>Romboutsia</taxon>
    </lineage>
</organism>
<dbReference type="InterPro" id="IPR021997">
    <property type="entry name" value="SporV_AA"/>
</dbReference>
<dbReference type="Gene3D" id="2.60.480.10">
    <property type="entry name" value="eubacterium ventriosum atcc domain"/>
    <property type="match status" value="1"/>
</dbReference>
<evidence type="ECO:0000259" key="2">
    <source>
        <dbReference type="Pfam" id="PF12164"/>
    </source>
</evidence>
<dbReference type="Proteomes" id="UP000199068">
    <property type="component" value="Unassembled WGS sequence"/>
</dbReference>
<accession>A0A1G9R7F0</accession>
<name>A0A1G9R7F0_9FIRM</name>
<evidence type="ECO:0000313" key="4">
    <source>
        <dbReference type="Proteomes" id="UP000199068"/>
    </source>
</evidence>
<dbReference type="EMBL" id="FNGW01000006">
    <property type="protein sequence ID" value="SDM19232.1"/>
    <property type="molecule type" value="Genomic_DNA"/>
</dbReference>
<evidence type="ECO:0000256" key="1">
    <source>
        <dbReference type="SAM" id="Phobius"/>
    </source>
</evidence>
<gene>
    <name evidence="3" type="ORF">SAMN04515677_106134</name>
</gene>
<keyword evidence="1" id="KW-0472">Membrane</keyword>
<dbReference type="InterPro" id="IPR038548">
    <property type="entry name" value="SporV_AA_N_sf"/>
</dbReference>
<sequence length="194" mass="22598">MEDIYLIPKKITPFNITKTNIYLEDIYSIYPKEYENEIKKIPLRNYKNNTSKYDVIHLGEIIEAVNNKHLNLRLNFLNPDDVIIFFDDLKVDKTKYLRVFIVSIVVLMGSIMGIMNFHADVNMAQSQFMMVNAITKDAKLYLPYFQLPYSIGIGIGVAVFFNKFIPTYSKGEPSPLDLKMISLNKEIENQLRKK</sequence>
<evidence type="ECO:0000313" key="3">
    <source>
        <dbReference type="EMBL" id="SDM19232.1"/>
    </source>
</evidence>